<feature type="compositionally biased region" description="Basic and acidic residues" evidence="1">
    <location>
        <begin position="52"/>
        <end position="61"/>
    </location>
</feature>
<reference evidence="2 3" key="1">
    <citation type="submission" date="2020-02" db="EMBL/GenBank/DDBJ databases">
        <authorList>
            <person name="Ferguson B K."/>
        </authorList>
    </citation>
    <scope>NUCLEOTIDE SEQUENCE [LARGE SCALE GENOMIC DNA]</scope>
</reference>
<feature type="compositionally biased region" description="Basic residues" evidence="1">
    <location>
        <begin position="784"/>
        <end position="797"/>
    </location>
</feature>
<name>A0A6H5GL33_9HEMI</name>
<dbReference type="Proteomes" id="UP000479000">
    <property type="component" value="Unassembled WGS sequence"/>
</dbReference>
<evidence type="ECO:0000313" key="3">
    <source>
        <dbReference type="Proteomes" id="UP000479000"/>
    </source>
</evidence>
<dbReference type="OrthoDB" id="6363232at2759"/>
<evidence type="ECO:0000256" key="1">
    <source>
        <dbReference type="SAM" id="MobiDB-lite"/>
    </source>
</evidence>
<feature type="region of interest" description="Disordered" evidence="1">
    <location>
        <begin position="744"/>
        <end position="806"/>
    </location>
</feature>
<proteinExistence type="predicted"/>
<accession>A0A6H5GL33</accession>
<sequence>MSRLKNFEISLLQMVRCRTALLTSLLLIVIAPTISAKLHQEDSGNKRITPRPKNDSSEVKTKVQRQVSSTESPSSTEPPTESDEEKKTLAQQVADGKYGLIQNELFAGPSKRPGIISYDVNPEVPKDNVNNLGGLEPDEIWLAENHLLVLKGNLFNENQRDKIVWPPIDDYMAPPRQVKIPDMPKVPPPFPVQLRDGGPVEFIKGNSSDSRNSLFPPPFFDPRFGPPPPFFPFPQFLGQNGSGIPKPQGNSSEDTSGGFDLPQFLLRPPPGVGPFPPPFLPPPQNFTELDEDDPRIYYPPPYDFVYEDNYTSFVPPGPLVPGIVLPPPPNFFAPVENKTDSQSSVRGHTRKYSKLKPRPVQNFEKIGKTTKQPSKLQKNTVTVTIVPSTTTAKTIISSTTDGTIQNEIVPIRTLPPNTPVGEWVPIPAPRPFYVSEIRNLANKSKPNRHYGDKDPRQPNIYDDNLTYGYDYTSPRKKGRKYLSHEPPAVRQYKSKPEYNSIAVVTSTTARPFQQTSSIRYSFPSSTYSSVTTPSYFPIYDVRLSSFRKNPAQHYSDYDDKENNEVNTVAPAELYDDVSVKTTPAGFVQSNLDFYRHQFDAPTTFAPIDYRYYDKRIPNHQDWAYPKHNVEVGRGKHTNVGGKHITLPPQTKTEKPPIFEYSYSAPGYGTVESPKIGGSYVQPTTAKPQFANVDSQLAYFQSSSPVPPLKWQVTTPAPIHVSTTAAPYYRDYDEYDVEEYTDKSFSKHSSVNKPQDSYQTGYPTIFGQKLNENDVRGSTTSRNNYRNKARQPNKHRVKFPSNDYYDSSEAPYYQAQASAPDYRPVSKHRPLQQQRYTYPNYLRYSSPAVAAYDDFGGYYGDDEDGQYVGPGHPLDSDTNVNLNRPSSLIEPEAEFIDQSQINRPQQSALPNSNTFISYRLPGSGGHFYFLTPQAIKGEAGPLPPLSPFQQVSHRHSDPGYVRYPYDRRNIYPRA</sequence>
<keyword evidence="3" id="KW-1185">Reference proteome</keyword>
<feature type="region of interest" description="Disordered" evidence="1">
    <location>
        <begin position="39"/>
        <end position="87"/>
    </location>
</feature>
<organism evidence="2 3">
    <name type="scientific">Nesidiocoris tenuis</name>
    <dbReference type="NCBI Taxonomy" id="355587"/>
    <lineage>
        <taxon>Eukaryota</taxon>
        <taxon>Metazoa</taxon>
        <taxon>Ecdysozoa</taxon>
        <taxon>Arthropoda</taxon>
        <taxon>Hexapoda</taxon>
        <taxon>Insecta</taxon>
        <taxon>Pterygota</taxon>
        <taxon>Neoptera</taxon>
        <taxon>Paraneoptera</taxon>
        <taxon>Hemiptera</taxon>
        <taxon>Heteroptera</taxon>
        <taxon>Panheteroptera</taxon>
        <taxon>Cimicomorpha</taxon>
        <taxon>Miridae</taxon>
        <taxon>Dicyphina</taxon>
        <taxon>Nesidiocoris</taxon>
    </lineage>
</organism>
<gene>
    <name evidence="2" type="ORF">NTEN_LOCUS9560</name>
</gene>
<feature type="region of interest" description="Disordered" evidence="1">
    <location>
        <begin position="443"/>
        <end position="466"/>
    </location>
</feature>
<evidence type="ECO:0000313" key="2">
    <source>
        <dbReference type="EMBL" id="CAB0004083.1"/>
    </source>
</evidence>
<protein>
    <submittedName>
        <fullName evidence="2">Uncharacterized protein</fullName>
    </submittedName>
</protein>
<feature type="compositionally biased region" description="Polar residues" evidence="1">
    <location>
        <begin position="746"/>
        <end position="761"/>
    </location>
</feature>
<dbReference type="EMBL" id="CADCXU010014433">
    <property type="protein sequence ID" value="CAB0004083.1"/>
    <property type="molecule type" value="Genomic_DNA"/>
</dbReference>
<feature type="region of interest" description="Disordered" evidence="1">
    <location>
        <begin position="239"/>
        <end position="274"/>
    </location>
</feature>
<dbReference type="AlphaFoldDB" id="A0A6H5GL33"/>
<feature type="compositionally biased region" description="Low complexity" evidence="1">
    <location>
        <begin position="68"/>
        <end position="79"/>
    </location>
</feature>
<feature type="non-terminal residue" evidence="2">
    <location>
        <position position="973"/>
    </location>
</feature>